<dbReference type="EMBL" id="QGKV02000299">
    <property type="protein sequence ID" value="KAF3594834.1"/>
    <property type="molecule type" value="Genomic_DNA"/>
</dbReference>
<keyword evidence="1" id="KW-1133">Transmembrane helix</keyword>
<evidence type="ECO:0000313" key="3">
    <source>
        <dbReference type="Proteomes" id="UP000266723"/>
    </source>
</evidence>
<feature type="transmembrane region" description="Helical" evidence="1">
    <location>
        <begin position="107"/>
        <end position="129"/>
    </location>
</feature>
<keyword evidence="1" id="KW-0472">Membrane</keyword>
<evidence type="ECO:0000313" key="2">
    <source>
        <dbReference type="EMBL" id="KAF3594834.1"/>
    </source>
</evidence>
<evidence type="ECO:0000256" key="1">
    <source>
        <dbReference type="SAM" id="Phobius"/>
    </source>
</evidence>
<keyword evidence="3" id="KW-1185">Reference proteome</keyword>
<organism evidence="2 3">
    <name type="scientific">Brassica cretica</name>
    <name type="common">Mustard</name>
    <dbReference type="NCBI Taxonomy" id="69181"/>
    <lineage>
        <taxon>Eukaryota</taxon>
        <taxon>Viridiplantae</taxon>
        <taxon>Streptophyta</taxon>
        <taxon>Embryophyta</taxon>
        <taxon>Tracheophyta</taxon>
        <taxon>Spermatophyta</taxon>
        <taxon>Magnoliopsida</taxon>
        <taxon>eudicotyledons</taxon>
        <taxon>Gunneridae</taxon>
        <taxon>Pentapetalae</taxon>
        <taxon>rosids</taxon>
        <taxon>malvids</taxon>
        <taxon>Brassicales</taxon>
        <taxon>Brassicaceae</taxon>
        <taxon>Brassiceae</taxon>
        <taxon>Brassica</taxon>
    </lineage>
</organism>
<comment type="caution">
    <text evidence="2">The sequence shown here is derived from an EMBL/GenBank/DDBJ whole genome shotgun (WGS) entry which is preliminary data.</text>
</comment>
<accession>A0ABQ7EF47</accession>
<name>A0ABQ7EF47_BRACR</name>
<gene>
    <name evidence="2" type="ORF">DY000_02023989</name>
</gene>
<dbReference type="Proteomes" id="UP000266723">
    <property type="component" value="Unassembled WGS sequence"/>
</dbReference>
<proteinExistence type="predicted"/>
<keyword evidence="1" id="KW-0812">Transmembrane</keyword>
<sequence>MHDVSIHISGVALIISVDSIFIFLLPVKSPSSITVIGAFSKLGTSVDRCWVVNVDRQSSMMSILLAETIVYSTSCVIGLVCNPLLMCWDGSLLHKEIFCSISHLKNVYNVLSGYMQCMSIYCSCVAIWMSIDDGGLLLIDGWFALSIGWLKRVLSPEAYARY</sequence>
<reference evidence="2 3" key="1">
    <citation type="journal article" date="2020" name="BMC Genomics">
        <title>Intraspecific diversification of the crop wild relative Brassica cretica Lam. using demographic model selection.</title>
        <authorList>
            <person name="Kioukis A."/>
            <person name="Michalopoulou V.A."/>
            <person name="Briers L."/>
            <person name="Pirintsos S."/>
            <person name="Studholme D.J."/>
            <person name="Pavlidis P."/>
            <person name="Sarris P.F."/>
        </authorList>
    </citation>
    <scope>NUCLEOTIDE SEQUENCE [LARGE SCALE GENOMIC DNA]</scope>
    <source>
        <strain evidence="3">cv. PFS-1207/04</strain>
    </source>
</reference>
<protein>
    <submittedName>
        <fullName evidence="2">Uncharacterized protein</fullName>
    </submittedName>
</protein>
<feature type="transmembrane region" description="Helical" evidence="1">
    <location>
        <begin position="6"/>
        <end position="25"/>
    </location>
</feature>